<comment type="caution">
    <text evidence="5">The sequence shown here is derived from an EMBL/GenBank/DDBJ whole genome shotgun (WGS) entry which is preliminary data.</text>
</comment>
<dbReference type="Proteomes" id="UP000823775">
    <property type="component" value="Unassembled WGS sequence"/>
</dbReference>
<dbReference type="InterPro" id="IPR045109">
    <property type="entry name" value="LSDs-like"/>
</dbReference>
<dbReference type="EMBL" id="JACEIK010000652">
    <property type="protein sequence ID" value="MCD7460411.1"/>
    <property type="molecule type" value="Genomic_DNA"/>
</dbReference>
<keyword evidence="6" id="KW-1185">Reference proteome</keyword>
<keyword evidence="4" id="KW-0539">Nucleus</keyword>
<proteinExistence type="inferred from homology"/>
<evidence type="ECO:0000256" key="4">
    <source>
        <dbReference type="ARBA" id="ARBA00023242"/>
    </source>
</evidence>
<evidence type="ECO:0000256" key="3">
    <source>
        <dbReference type="ARBA" id="ARBA00022723"/>
    </source>
</evidence>
<evidence type="ECO:0000313" key="6">
    <source>
        <dbReference type="Proteomes" id="UP000823775"/>
    </source>
</evidence>
<sequence length="522" mass="58518">MATCKQMHPGGRCNILDTGLGYLHGNSITSSKNREGYLHGNSITSSKNGNCAGTTEFKIRDQTEVAMASKWKPKENGAIPCPPKDMGGCSKGTLNLRCIFSENWMSQLLLKAKEIAHKCELKETIMIQNLHYSRSKYKVTMILLVALRKATARENSDDNYVFCPAAVDTGKLYLSEGEPVVATNVHDNALRSSWEPMVVWRACRKTETDTDVLNCLNWCKPEVEHHHQVYLMQGYHAMASYFEPGGRLLWFFHGAGRRPVTKLGHAVTDTVRLSPSDGTAVKATITVDLDTNISMHFNLWGHSDEIALRNLQKPYKSSLSRSYVCFRSTLMHTQAVVPTVEQLSAIENLKQIHKAQDQREFVADANRMHESINDCILNVNGKSFLKGLNCDGLKVENSSKAENKYSQQSVKKAACETKREKNTNTEKIVVLILDRIGLNNLKKQMMVLYGMSLGGKMFLNCRNISRSTSGNLGTYMAPVLPQVVHPIFDETFYLSTEHKRRLKEEYGEAVFAPADALIKSEI</sequence>
<accession>A0ABS8SNH1</accession>
<evidence type="ECO:0000313" key="5">
    <source>
        <dbReference type="EMBL" id="MCD7460411.1"/>
    </source>
</evidence>
<reference evidence="5 6" key="1">
    <citation type="journal article" date="2021" name="BMC Genomics">
        <title>Datura genome reveals duplications of psychoactive alkaloid biosynthetic genes and high mutation rate following tissue culture.</title>
        <authorList>
            <person name="Rajewski A."/>
            <person name="Carter-House D."/>
            <person name="Stajich J."/>
            <person name="Litt A."/>
        </authorList>
    </citation>
    <scope>NUCLEOTIDE SEQUENCE [LARGE SCALE GENOMIC DNA]</scope>
    <source>
        <strain evidence="5">AR-01</strain>
    </source>
</reference>
<comment type="similarity">
    <text evidence="2">Belongs to the JARID1 histone demethylase family.</text>
</comment>
<name>A0ABS8SNH1_DATST</name>
<evidence type="ECO:0000256" key="2">
    <source>
        <dbReference type="ARBA" id="ARBA00006801"/>
    </source>
</evidence>
<dbReference type="PANTHER" id="PTHR12549:SF49">
    <property type="entry name" value="LYSINE-SPECIFIC DEMETHYLASE JMJ25-LIKE ISOFORM X1"/>
    <property type="match status" value="1"/>
</dbReference>
<dbReference type="PANTHER" id="PTHR12549">
    <property type="entry name" value="JMJC DOMAIN-CONTAINING HISTONE DEMETHYLATION PROTEIN"/>
    <property type="match status" value="1"/>
</dbReference>
<dbReference type="Gene3D" id="2.60.120.650">
    <property type="entry name" value="Cupin"/>
    <property type="match status" value="2"/>
</dbReference>
<keyword evidence="3" id="KW-0479">Metal-binding</keyword>
<gene>
    <name evidence="5" type="ORF">HAX54_043506</name>
</gene>
<comment type="subcellular location">
    <subcellularLocation>
        <location evidence="1">Nucleus</location>
    </subcellularLocation>
</comment>
<evidence type="ECO:0000256" key="1">
    <source>
        <dbReference type="ARBA" id="ARBA00004123"/>
    </source>
</evidence>
<protein>
    <submittedName>
        <fullName evidence="5">Uncharacterized protein</fullName>
    </submittedName>
</protein>
<organism evidence="5 6">
    <name type="scientific">Datura stramonium</name>
    <name type="common">Jimsonweed</name>
    <name type="synonym">Common thornapple</name>
    <dbReference type="NCBI Taxonomy" id="4076"/>
    <lineage>
        <taxon>Eukaryota</taxon>
        <taxon>Viridiplantae</taxon>
        <taxon>Streptophyta</taxon>
        <taxon>Embryophyta</taxon>
        <taxon>Tracheophyta</taxon>
        <taxon>Spermatophyta</taxon>
        <taxon>Magnoliopsida</taxon>
        <taxon>eudicotyledons</taxon>
        <taxon>Gunneridae</taxon>
        <taxon>Pentapetalae</taxon>
        <taxon>asterids</taxon>
        <taxon>lamiids</taxon>
        <taxon>Solanales</taxon>
        <taxon>Solanaceae</taxon>
        <taxon>Solanoideae</taxon>
        <taxon>Datureae</taxon>
        <taxon>Datura</taxon>
    </lineage>
</organism>